<dbReference type="AlphaFoldDB" id="A0A2P7VEY5"/>
<protein>
    <recommendedName>
        <fullName evidence="5">Lipoprotein</fullName>
    </recommendedName>
</protein>
<evidence type="ECO:0000313" key="4">
    <source>
        <dbReference type="Proteomes" id="UP000240419"/>
    </source>
</evidence>
<dbReference type="Proteomes" id="UP000240419">
    <property type="component" value="Unassembled WGS sequence"/>
</dbReference>
<dbReference type="EMBL" id="PXZM01000010">
    <property type="protein sequence ID" value="PSJ97795.1"/>
    <property type="molecule type" value="Genomic_DNA"/>
</dbReference>
<keyword evidence="2" id="KW-0732">Signal</keyword>
<proteinExistence type="predicted"/>
<reference evidence="3 4" key="1">
    <citation type="submission" date="2018-03" db="EMBL/GenBank/DDBJ databases">
        <title>Brevisbacillus phylogenomics.</title>
        <authorList>
            <person name="Dunlap C."/>
        </authorList>
    </citation>
    <scope>NUCLEOTIDE SEQUENCE [LARGE SCALE GENOMIC DNA]</scope>
    <source>
        <strain evidence="3 4">NRRL NRS-1210</strain>
    </source>
</reference>
<evidence type="ECO:0000313" key="3">
    <source>
        <dbReference type="EMBL" id="PSJ97795.1"/>
    </source>
</evidence>
<feature type="signal peptide" evidence="2">
    <location>
        <begin position="1"/>
        <end position="26"/>
    </location>
</feature>
<name>A0A2P7VEY5_9BACL</name>
<accession>A0A2P7VEY5</accession>
<dbReference type="RefSeq" id="WP_106838132.1">
    <property type="nucleotide sequence ID" value="NZ_JBCNIW010000027.1"/>
</dbReference>
<sequence>MAQTKSKKVVGLFVAAALVISGCSSGDDYDEDCYDNDNDGYCDDSSSSGSSGSTYRSYKSKSGVSSGISTSSSKGGIGSSGYSSSG</sequence>
<organism evidence="3 4">
    <name type="scientific">Brevibacillus fortis</name>
    <dbReference type="NCBI Taxonomy" id="2126352"/>
    <lineage>
        <taxon>Bacteria</taxon>
        <taxon>Bacillati</taxon>
        <taxon>Bacillota</taxon>
        <taxon>Bacilli</taxon>
        <taxon>Bacillales</taxon>
        <taxon>Paenibacillaceae</taxon>
        <taxon>Brevibacillus</taxon>
    </lineage>
</organism>
<comment type="caution">
    <text evidence="3">The sequence shown here is derived from an EMBL/GenBank/DDBJ whole genome shotgun (WGS) entry which is preliminary data.</text>
</comment>
<feature type="region of interest" description="Disordered" evidence="1">
    <location>
        <begin position="41"/>
        <end position="86"/>
    </location>
</feature>
<evidence type="ECO:0000256" key="2">
    <source>
        <dbReference type="SAM" id="SignalP"/>
    </source>
</evidence>
<feature type="chain" id="PRO_5015137497" description="Lipoprotein" evidence="2">
    <location>
        <begin position="27"/>
        <end position="86"/>
    </location>
</feature>
<gene>
    <name evidence="3" type="ORF">C7R93_06965</name>
</gene>
<evidence type="ECO:0008006" key="5">
    <source>
        <dbReference type="Google" id="ProtNLM"/>
    </source>
</evidence>
<feature type="compositionally biased region" description="Low complexity" evidence="1">
    <location>
        <begin position="43"/>
        <end position="86"/>
    </location>
</feature>
<keyword evidence="4" id="KW-1185">Reference proteome</keyword>
<evidence type="ECO:0000256" key="1">
    <source>
        <dbReference type="SAM" id="MobiDB-lite"/>
    </source>
</evidence>
<dbReference type="PROSITE" id="PS51257">
    <property type="entry name" value="PROKAR_LIPOPROTEIN"/>
    <property type="match status" value="1"/>
</dbReference>